<evidence type="ECO:0000313" key="1">
    <source>
        <dbReference type="EMBL" id="GAF79778.1"/>
    </source>
</evidence>
<comment type="caution">
    <text evidence="1">The sequence shown here is derived from an EMBL/GenBank/DDBJ whole genome shotgun (WGS) entry which is preliminary data.</text>
</comment>
<sequence>MSKENKIKVVITGPIRNSEHSLAQHLKSITDLDIEGLDVSYLYYTYNNIDNTLGILTKFKETVSAPCIIL</sequence>
<protein>
    <submittedName>
        <fullName evidence="1">Uncharacterized protein</fullName>
    </submittedName>
</protein>
<feature type="non-terminal residue" evidence="1">
    <location>
        <position position="70"/>
    </location>
</feature>
<accession>X0SFF9</accession>
<name>X0SFF9_9ZZZZ</name>
<reference evidence="1" key="1">
    <citation type="journal article" date="2014" name="Front. Microbiol.">
        <title>High frequency of phylogenetically diverse reductive dehalogenase-homologous genes in deep subseafloor sedimentary metagenomes.</title>
        <authorList>
            <person name="Kawai M."/>
            <person name="Futagami T."/>
            <person name="Toyoda A."/>
            <person name="Takaki Y."/>
            <person name="Nishi S."/>
            <person name="Hori S."/>
            <person name="Arai W."/>
            <person name="Tsubouchi T."/>
            <person name="Morono Y."/>
            <person name="Uchiyama I."/>
            <person name="Ito T."/>
            <person name="Fujiyama A."/>
            <person name="Inagaki F."/>
            <person name="Takami H."/>
        </authorList>
    </citation>
    <scope>NUCLEOTIDE SEQUENCE</scope>
    <source>
        <strain evidence="1">Expedition CK06-06</strain>
    </source>
</reference>
<proteinExistence type="predicted"/>
<dbReference type="EMBL" id="BARS01004540">
    <property type="protein sequence ID" value="GAF79778.1"/>
    <property type="molecule type" value="Genomic_DNA"/>
</dbReference>
<dbReference type="AlphaFoldDB" id="X0SFF9"/>
<gene>
    <name evidence="1" type="ORF">S01H1_08872</name>
</gene>
<organism evidence="1">
    <name type="scientific">marine sediment metagenome</name>
    <dbReference type="NCBI Taxonomy" id="412755"/>
    <lineage>
        <taxon>unclassified sequences</taxon>
        <taxon>metagenomes</taxon>
        <taxon>ecological metagenomes</taxon>
    </lineage>
</organism>